<dbReference type="AlphaFoldDB" id="A0A2S9YSW6"/>
<dbReference type="Proteomes" id="UP000238823">
    <property type="component" value="Unassembled WGS sequence"/>
</dbReference>
<protein>
    <submittedName>
        <fullName evidence="1">Uncharacterized protein</fullName>
    </submittedName>
</protein>
<proteinExistence type="predicted"/>
<dbReference type="RefSeq" id="WP_181233623.1">
    <property type="nucleotide sequence ID" value="NZ_PVNL01000044.1"/>
</dbReference>
<name>A0A2S9YSW6_9BACT</name>
<comment type="caution">
    <text evidence="1">The sequence shown here is derived from an EMBL/GenBank/DDBJ whole genome shotgun (WGS) entry which is preliminary data.</text>
</comment>
<gene>
    <name evidence="1" type="ORF">ENSA7_21550</name>
</gene>
<organism evidence="1 2">
    <name type="scientific">Enhygromyxa salina</name>
    <dbReference type="NCBI Taxonomy" id="215803"/>
    <lineage>
        <taxon>Bacteria</taxon>
        <taxon>Pseudomonadati</taxon>
        <taxon>Myxococcota</taxon>
        <taxon>Polyangia</taxon>
        <taxon>Nannocystales</taxon>
        <taxon>Nannocystaceae</taxon>
        <taxon>Enhygromyxa</taxon>
    </lineage>
</organism>
<sequence>MNDTNAAIVADLCARLIIHSECRLSVDGVEPDVAALARSVGPLVEDLGGAAPSDDLTLGLWALLYQGCYTHGRRLRADLAREVAADCVGEFEGWPKSSLRDRLATIAIGTLGWDRGWEVYQLEDSGLVRVRKGGRHRHALAGDYTKWGPPGVPVRVGGRVDLRLTVGSFELQAGYYHVLGSELGDALEDIDCARLYFNTRADSVEALLRALVDDLERAVIPFHAKTPASADHYARADATVLYVPRKYAPIVIDVVADLAGRDALLDPEVPLFSAQLFAGVGLADDPGPSESFGTHRCRLLAEALVDVWRALGPEAGQDLEHRLRAIRAAFSEQGLDLDRPHLGPGLRAVEAWPRAVEVTS</sequence>
<reference evidence="1 2" key="1">
    <citation type="submission" date="2018-03" db="EMBL/GenBank/DDBJ databases">
        <title>Draft Genome Sequences of the Obligatory Marine Myxobacteria Enhygromyxa salina SWB007.</title>
        <authorList>
            <person name="Poehlein A."/>
            <person name="Moghaddam J.A."/>
            <person name="Harms H."/>
            <person name="Alanjari M."/>
            <person name="Koenig G.M."/>
            <person name="Daniel R."/>
            <person name="Schaeberle T.F."/>
        </authorList>
    </citation>
    <scope>NUCLEOTIDE SEQUENCE [LARGE SCALE GENOMIC DNA]</scope>
    <source>
        <strain evidence="1 2">SWB007</strain>
    </source>
</reference>
<dbReference type="InterPro" id="IPR040871">
    <property type="entry name" value="HopA1"/>
</dbReference>
<accession>A0A2S9YSW6</accession>
<dbReference type="EMBL" id="PVNL01000044">
    <property type="protein sequence ID" value="PRQ08183.1"/>
    <property type="molecule type" value="Genomic_DNA"/>
</dbReference>
<evidence type="ECO:0000313" key="1">
    <source>
        <dbReference type="EMBL" id="PRQ08183.1"/>
    </source>
</evidence>
<dbReference type="Pfam" id="PF17914">
    <property type="entry name" value="HopA1"/>
    <property type="match status" value="1"/>
</dbReference>
<evidence type="ECO:0000313" key="2">
    <source>
        <dbReference type="Proteomes" id="UP000238823"/>
    </source>
</evidence>